<feature type="compositionally biased region" description="Basic and acidic residues" evidence="3">
    <location>
        <begin position="230"/>
        <end position="245"/>
    </location>
</feature>
<protein>
    <recommendedName>
        <fullName evidence="2">Isoprenyl transferase</fullName>
        <ecNumber evidence="2">2.5.1.-</ecNumber>
    </recommendedName>
</protein>
<dbReference type="Proteomes" id="UP001555826">
    <property type="component" value="Unassembled WGS sequence"/>
</dbReference>
<reference evidence="4 5" key="1">
    <citation type="submission" date="2024-07" db="EMBL/GenBank/DDBJ databases">
        <authorList>
            <person name="Thanompreechachai J."/>
            <person name="Duangmal K."/>
        </authorList>
    </citation>
    <scope>NUCLEOTIDE SEQUENCE [LARGE SCALE GENOMIC DNA]</scope>
    <source>
        <strain evidence="4 5">KCTC 19886</strain>
    </source>
</reference>
<comment type="caution">
    <text evidence="4">The sequence shown here is derived from an EMBL/GenBank/DDBJ whole genome shotgun (WGS) entry which is preliminary data.</text>
</comment>
<dbReference type="Pfam" id="PF01255">
    <property type="entry name" value="Prenyltransf"/>
    <property type="match status" value="1"/>
</dbReference>
<keyword evidence="2" id="KW-0479">Metal-binding</keyword>
<comment type="similarity">
    <text evidence="2">Belongs to the UPP synthase family.</text>
</comment>
<feature type="binding site" evidence="2">
    <location>
        <position position="184"/>
    </location>
    <ligand>
        <name>substrate</name>
    </ligand>
</feature>
<keyword evidence="1 2" id="KW-0808">Transferase</keyword>
<feature type="binding site" evidence="2">
    <location>
        <position position="17"/>
    </location>
    <ligand>
        <name>Mg(2+)</name>
        <dbReference type="ChEBI" id="CHEBI:18420"/>
    </ligand>
</feature>
<evidence type="ECO:0000313" key="4">
    <source>
        <dbReference type="EMBL" id="MEW9267829.1"/>
    </source>
</evidence>
<comment type="cofactor">
    <cofactor evidence="2">
        <name>Mg(2+)</name>
        <dbReference type="ChEBI" id="CHEBI:18420"/>
    </cofactor>
    <text evidence="2">Binds 2 magnesium ions per subunit.</text>
</comment>
<organism evidence="4 5">
    <name type="scientific">Kineococcus endophyticus</name>
    <dbReference type="NCBI Taxonomy" id="1181883"/>
    <lineage>
        <taxon>Bacteria</taxon>
        <taxon>Bacillati</taxon>
        <taxon>Actinomycetota</taxon>
        <taxon>Actinomycetes</taxon>
        <taxon>Kineosporiales</taxon>
        <taxon>Kineosporiaceae</taxon>
        <taxon>Kineococcus</taxon>
    </lineage>
</organism>
<comment type="function">
    <text evidence="2">Catalyzes the condensation of isopentenyl diphosphate (IPP) with allylic pyrophosphates generating different type of terpenoids.</text>
</comment>
<sequence length="260" mass="29637">MNSSTTPPLRHLGICPDGNGRWASQRGLPRHQGHIQGARAVWPILDACVDLGISHLSLYVFSSENWRREEEEVQGLLNLIAGGWYDRLDAMQELGVKMSWAGRRDRVPLNIREQLEFIEKATAANQSLTLIYCTDYGGRDELSYAAQAAARDVQSGNLDLEELPARFADYLSQPGLPDMDLFIRTSGEQRISNFMLWHMAYSELMFSDVLWPDFEPRHLQQMLDEYAQRDRRFGAARHGAPEETQKALTSPSRDSRWPES</sequence>
<accession>A0ABV3PDW5</accession>
<dbReference type="PROSITE" id="PS01066">
    <property type="entry name" value="UPP_SYNTHASE"/>
    <property type="match status" value="1"/>
</dbReference>
<feature type="binding site" evidence="2">
    <location>
        <begin position="62"/>
        <end position="64"/>
    </location>
    <ligand>
        <name>substrate</name>
    </ligand>
</feature>
<gene>
    <name evidence="4" type="primary">uppS</name>
    <name evidence="4" type="ORF">AB1207_24075</name>
</gene>
<name>A0ABV3PDW5_9ACTN</name>
<dbReference type="SUPFAM" id="SSF64005">
    <property type="entry name" value="Undecaprenyl diphosphate synthase"/>
    <property type="match status" value="1"/>
</dbReference>
<proteinExistence type="inferred from homology"/>
<dbReference type="CDD" id="cd00475">
    <property type="entry name" value="Cis_IPPS"/>
    <property type="match status" value="1"/>
</dbReference>
<dbReference type="EC" id="2.5.1.-" evidence="2"/>
<dbReference type="Gene3D" id="3.40.1180.10">
    <property type="entry name" value="Decaprenyl diphosphate synthase-like"/>
    <property type="match status" value="1"/>
</dbReference>
<feature type="active site" evidence="2">
    <location>
        <position position="17"/>
    </location>
</feature>
<dbReference type="PANTHER" id="PTHR10291:SF0">
    <property type="entry name" value="DEHYDRODOLICHYL DIPHOSPHATE SYNTHASE 2"/>
    <property type="match status" value="1"/>
</dbReference>
<comment type="subunit">
    <text evidence="2">Homodimer.</text>
</comment>
<dbReference type="RefSeq" id="WP_367641338.1">
    <property type="nucleotide sequence ID" value="NZ_JBFNQN010000026.1"/>
</dbReference>
<dbReference type="PANTHER" id="PTHR10291">
    <property type="entry name" value="DEHYDRODOLICHYL DIPHOSPHATE SYNTHASE FAMILY MEMBER"/>
    <property type="match status" value="1"/>
</dbReference>
<keyword evidence="2" id="KW-0460">Magnesium</keyword>
<keyword evidence="5" id="KW-1185">Reference proteome</keyword>
<feature type="active site" description="Proton acceptor" evidence="2">
    <location>
        <position position="65"/>
    </location>
</feature>
<dbReference type="GO" id="GO:0016740">
    <property type="term" value="F:transferase activity"/>
    <property type="evidence" value="ECO:0007669"/>
    <property type="project" value="UniProtKB-KW"/>
</dbReference>
<feature type="binding site" evidence="2">
    <location>
        <position position="66"/>
    </location>
    <ligand>
        <name>substrate</name>
    </ligand>
</feature>
<evidence type="ECO:0000256" key="1">
    <source>
        <dbReference type="ARBA" id="ARBA00022679"/>
    </source>
</evidence>
<feature type="binding site" evidence="2">
    <location>
        <position position="203"/>
    </location>
    <ligand>
        <name>Mg(2+)</name>
        <dbReference type="ChEBI" id="CHEBI:18420"/>
    </ligand>
</feature>
<feature type="binding site" evidence="2">
    <location>
        <position position="68"/>
    </location>
    <ligand>
        <name>substrate</name>
    </ligand>
</feature>
<feature type="binding site" evidence="2">
    <location>
        <begin position="18"/>
        <end position="21"/>
    </location>
    <ligand>
        <name>substrate</name>
    </ligand>
</feature>
<feature type="binding site" evidence="2">
    <location>
        <position position="22"/>
    </location>
    <ligand>
        <name>substrate</name>
    </ligand>
</feature>
<evidence type="ECO:0000313" key="5">
    <source>
        <dbReference type="Proteomes" id="UP001555826"/>
    </source>
</evidence>
<dbReference type="NCBIfam" id="TIGR00055">
    <property type="entry name" value="uppS"/>
    <property type="match status" value="1"/>
</dbReference>
<dbReference type="InterPro" id="IPR036424">
    <property type="entry name" value="UPP_synth-like_sf"/>
</dbReference>
<dbReference type="HAMAP" id="MF_01139">
    <property type="entry name" value="ISPT"/>
    <property type="match status" value="1"/>
</dbReference>
<feature type="binding site" evidence="2">
    <location>
        <position position="30"/>
    </location>
    <ligand>
        <name>substrate</name>
    </ligand>
</feature>
<feature type="binding site" evidence="2">
    <location>
        <begin position="190"/>
        <end position="192"/>
    </location>
    <ligand>
        <name>substrate</name>
    </ligand>
</feature>
<evidence type="ECO:0000256" key="2">
    <source>
        <dbReference type="HAMAP-Rule" id="MF_01139"/>
    </source>
</evidence>
<dbReference type="InterPro" id="IPR018520">
    <property type="entry name" value="UPP_synth-like_CS"/>
</dbReference>
<evidence type="ECO:0000256" key="3">
    <source>
        <dbReference type="SAM" id="MobiDB-lite"/>
    </source>
</evidence>
<feature type="binding site" evidence="2">
    <location>
        <position position="34"/>
    </location>
    <ligand>
        <name>substrate</name>
    </ligand>
</feature>
<dbReference type="EMBL" id="JBFNQN010000026">
    <property type="protein sequence ID" value="MEW9267829.1"/>
    <property type="molecule type" value="Genomic_DNA"/>
</dbReference>
<feature type="region of interest" description="Disordered" evidence="3">
    <location>
        <begin position="230"/>
        <end position="260"/>
    </location>
</feature>
<dbReference type="InterPro" id="IPR001441">
    <property type="entry name" value="UPP_synth-like"/>
</dbReference>